<dbReference type="Proteomes" id="UP000198683">
    <property type="component" value="Unassembled WGS sequence"/>
</dbReference>
<evidence type="ECO:0000313" key="1">
    <source>
        <dbReference type="EMBL" id="SDJ56335.1"/>
    </source>
</evidence>
<accession>A0A1G8UTC2</accession>
<keyword evidence="2" id="KW-1185">Reference proteome</keyword>
<dbReference type="AlphaFoldDB" id="A0A1G8UTC2"/>
<dbReference type="STRING" id="683260.SAMN05421874_102232"/>
<evidence type="ECO:0000313" key="2">
    <source>
        <dbReference type="Proteomes" id="UP000198683"/>
    </source>
</evidence>
<name>A0A1G8UTC2_9ACTN</name>
<gene>
    <name evidence="1" type="ORF">SAMN05421874_102232</name>
</gene>
<proteinExistence type="predicted"/>
<sequence length="67" mass="7734">MKICFHGTADEISRVAGRPLLVLLTARDLPRMRVFELHHSRIHAHPSHKRYRLCAAMTETTDEGRNL</sequence>
<reference evidence="1 2" key="1">
    <citation type="submission" date="2016-10" db="EMBL/GenBank/DDBJ databases">
        <authorList>
            <person name="de Groot N.N."/>
        </authorList>
    </citation>
    <scope>NUCLEOTIDE SEQUENCE [LARGE SCALE GENOMIC DNA]</scope>
    <source>
        <strain evidence="1 2">CGMCC 4.5681</strain>
    </source>
</reference>
<dbReference type="OrthoDB" id="3538890at2"/>
<dbReference type="RefSeq" id="WP_090759966.1">
    <property type="nucleotide sequence ID" value="NZ_FNFB01000002.1"/>
</dbReference>
<organism evidence="1 2">
    <name type="scientific">Nonomuraea maritima</name>
    <dbReference type="NCBI Taxonomy" id="683260"/>
    <lineage>
        <taxon>Bacteria</taxon>
        <taxon>Bacillati</taxon>
        <taxon>Actinomycetota</taxon>
        <taxon>Actinomycetes</taxon>
        <taxon>Streptosporangiales</taxon>
        <taxon>Streptosporangiaceae</taxon>
        <taxon>Nonomuraea</taxon>
    </lineage>
</organism>
<dbReference type="EMBL" id="FNFB01000002">
    <property type="protein sequence ID" value="SDJ56335.1"/>
    <property type="molecule type" value="Genomic_DNA"/>
</dbReference>
<protein>
    <submittedName>
        <fullName evidence="1">Uncharacterized protein</fullName>
    </submittedName>
</protein>